<evidence type="ECO:0000256" key="2">
    <source>
        <dbReference type="SAM" id="Phobius"/>
    </source>
</evidence>
<keyword evidence="4" id="KW-1185">Reference proteome</keyword>
<dbReference type="EMBL" id="JAEHOE010000165">
    <property type="protein sequence ID" value="KAG2483799.1"/>
    <property type="molecule type" value="Genomic_DNA"/>
</dbReference>
<dbReference type="GO" id="GO:0043130">
    <property type="term" value="F:ubiquitin binding"/>
    <property type="evidence" value="ECO:0007669"/>
    <property type="project" value="TreeGrafter"/>
</dbReference>
<feature type="transmembrane region" description="Helical" evidence="2">
    <location>
        <begin position="602"/>
        <end position="621"/>
    </location>
</feature>
<dbReference type="PANTHER" id="PTHR19862:SF14">
    <property type="entry name" value="WD REPEAT-CONTAINING PROTEIN 48"/>
    <property type="match status" value="1"/>
</dbReference>
<protein>
    <recommendedName>
        <fullName evidence="5">TRP C-terminal domain-containing protein</fullName>
    </recommendedName>
</protein>
<feature type="compositionally biased region" description="Basic and acidic residues" evidence="1">
    <location>
        <begin position="773"/>
        <end position="785"/>
    </location>
</feature>
<feature type="transmembrane region" description="Helical" evidence="2">
    <location>
        <begin position="529"/>
        <end position="552"/>
    </location>
</feature>
<feature type="transmembrane region" description="Helical" evidence="2">
    <location>
        <begin position="229"/>
        <end position="247"/>
    </location>
</feature>
<accession>A0A835XPG6</accession>
<dbReference type="Proteomes" id="UP000612055">
    <property type="component" value="Unassembled WGS sequence"/>
</dbReference>
<evidence type="ECO:0008006" key="5">
    <source>
        <dbReference type="Google" id="ProtNLM"/>
    </source>
</evidence>
<gene>
    <name evidence="3" type="ORF">HYH03_017322</name>
</gene>
<keyword evidence="2" id="KW-0472">Membrane</keyword>
<sequence>MWLDPRAATEAADATPPEEAQAFIQTGSNACTACPLRSFCTGGAVMAANRGFWTSAANSSQPHRCLNADACSSSAAGLSHNLTATASGMEERVQRSDISAPLLACQQAWYATQPPGAGVTAQYNTVGANTTGLCFLWSAPPASASAGVVEYTALQCAEGYAGNLCATCLEGRYLTNDFQCNDCLGVAPSAGLGGLSFLTTVSVILYTVWTTFREDYSRNDVKVRASEKLKMLITHIQYLIIITRINVGWPSIILRSQAALGSITGAGTMLAFSPTCLFPGTDSAQQARISLSAAFVMPLGAALLVMCIWSLRYIFFNQARLRRHSGRLRRPAGFSPLPSMTSLGATGSGSLGVRQSSDAEQALPPAPSQLPLDIGPQLTGRGSGASGASRVRPQSGSYAYASIASGGSGASRGSSAARKRLSSILSVRTSLSRLASHGRRLVLRSDTPHAAMVQMDQRLSLPIQTLVVLLVISFVLYPWLAATSLSMFACLRLDSGEGPDAAYQLASWPRGYFLRNMNQACYQGEHLSFYVPLGAVCVALFCILPPAAVYATMAAYNAERKRVEAQRLASQPQQRSGFARELDYDKLVLGFLFSRYSDEHNYFEAVMQVEALALVIVDVFGRAMPPYQQALLLLAVMLGIAAVNMGISPLRTRLLGLMEFSSLIVLSLTITLGLFFTDTGGGAETVVDSQAATDAIGIIIMVLNIGLILIFVGLIAHPTAQRRFPGASLHLRRSMAKLQSALAALVAKRDQTGQEAEALEGEAQAGAAAELPAEGKSESEEKGADLDLEGGVAYSGAASLQPGGRGLAPSGPERAGPSSMSAQQPLEGEF</sequence>
<feature type="region of interest" description="Disordered" evidence="1">
    <location>
        <begin position="339"/>
        <end position="392"/>
    </location>
</feature>
<evidence type="ECO:0000256" key="1">
    <source>
        <dbReference type="SAM" id="MobiDB-lite"/>
    </source>
</evidence>
<feature type="transmembrane region" description="Helical" evidence="2">
    <location>
        <begin position="190"/>
        <end position="209"/>
    </location>
</feature>
<name>A0A835XPG6_9CHLO</name>
<keyword evidence="2" id="KW-0812">Transmembrane</keyword>
<feature type="region of interest" description="Disordered" evidence="1">
    <location>
        <begin position="753"/>
        <end position="830"/>
    </location>
</feature>
<comment type="caution">
    <text evidence="3">The sequence shown here is derived from an EMBL/GenBank/DDBJ whole genome shotgun (WGS) entry which is preliminary data.</text>
</comment>
<feature type="transmembrane region" description="Helical" evidence="2">
    <location>
        <begin position="459"/>
        <end position="480"/>
    </location>
</feature>
<keyword evidence="2" id="KW-1133">Transmembrane helix</keyword>
<organism evidence="3 4">
    <name type="scientific">Edaphochlamys debaryana</name>
    <dbReference type="NCBI Taxonomy" id="47281"/>
    <lineage>
        <taxon>Eukaryota</taxon>
        <taxon>Viridiplantae</taxon>
        <taxon>Chlorophyta</taxon>
        <taxon>core chlorophytes</taxon>
        <taxon>Chlorophyceae</taxon>
        <taxon>CS clade</taxon>
        <taxon>Chlamydomonadales</taxon>
        <taxon>Chlamydomonadales incertae sedis</taxon>
        <taxon>Edaphochlamys</taxon>
    </lineage>
</organism>
<feature type="transmembrane region" description="Helical" evidence="2">
    <location>
        <begin position="654"/>
        <end position="676"/>
    </location>
</feature>
<dbReference type="PANTHER" id="PTHR19862">
    <property type="entry name" value="WD REPEAT-CONTAINING PROTEIN 48"/>
    <property type="match status" value="1"/>
</dbReference>
<dbReference type="GO" id="GO:0000724">
    <property type="term" value="P:double-strand break repair via homologous recombination"/>
    <property type="evidence" value="ECO:0007669"/>
    <property type="project" value="TreeGrafter"/>
</dbReference>
<evidence type="ECO:0000313" key="4">
    <source>
        <dbReference type="Proteomes" id="UP000612055"/>
    </source>
</evidence>
<feature type="transmembrane region" description="Helical" evidence="2">
    <location>
        <begin position="696"/>
        <end position="716"/>
    </location>
</feature>
<feature type="compositionally biased region" description="Low complexity" evidence="1">
    <location>
        <begin position="753"/>
        <end position="772"/>
    </location>
</feature>
<dbReference type="InterPro" id="IPR051246">
    <property type="entry name" value="WDR48"/>
</dbReference>
<dbReference type="AlphaFoldDB" id="A0A835XPG6"/>
<dbReference type="OrthoDB" id="544717at2759"/>
<proteinExistence type="predicted"/>
<feature type="transmembrane region" description="Helical" evidence="2">
    <location>
        <begin position="289"/>
        <end position="315"/>
    </location>
</feature>
<evidence type="ECO:0000313" key="3">
    <source>
        <dbReference type="EMBL" id="KAG2483799.1"/>
    </source>
</evidence>
<feature type="transmembrane region" description="Helical" evidence="2">
    <location>
        <begin position="627"/>
        <end position="647"/>
    </location>
</feature>
<reference evidence="3" key="1">
    <citation type="journal article" date="2020" name="bioRxiv">
        <title>Comparative genomics of Chlamydomonas.</title>
        <authorList>
            <person name="Craig R.J."/>
            <person name="Hasan A.R."/>
            <person name="Ness R.W."/>
            <person name="Keightley P.D."/>
        </authorList>
    </citation>
    <scope>NUCLEOTIDE SEQUENCE</scope>
    <source>
        <strain evidence="3">CCAP 11/70</strain>
    </source>
</reference>